<name>A0A3M7Q8B3_BRAPC</name>
<evidence type="ECO:0000313" key="2">
    <source>
        <dbReference type="Proteomes" id="UP000276133"/>
    </source>
</evidence>
<evidence type="ECO:0000313" key="1">
    <source>
        <dbReference type="EMBL" id="RNA07650.1"/>
    </source>
</evidence>
<sequence length="72" mass="8396">MLSASFSFIFSSGWSINLPNMETLHALFYRKLKSFCRAKNPSGILFQHNQFLISTMKKKFNTIRFFLGTKII</sequence>
<keyword evidence="2" id="KW-1185">Reference proteome</keyword>
<gene>
    <name evidence="1" type="ORF">BpHYR1_047097</name>
</gene>
<dbReference type="Proteomes" id="UP000276133">
    <property type="component" value="Unassembled WGS sequence"/>
</dbReference>
<dbReference type="EMBL" id="REGN01006974">
    <property type="protein sequence ID" value="RNA07650.1"/>
    <property type="molecule type" value="Genomic_DNA"/>
</dbReference>
<protein>
    <submittedName>
        <fullName evidence="1">Uncharacterized protein</fullName>
    </submittedName>
</protein>
<accession>A0A3M7Q8B3</accession>
<dbReference type="AlphaFoldDB" id="A0A3M7Q8B3"/>
<reference evidence="1 2" key="1">
    <citation type="journal article" date="2018" name="Sci. Rep.">
        <title>Genomic signatures of local adaptation to the degree of environmental predictability in rotifers.</title>
        <authorList>
            <person name="Franch-Gras L."/>
            <person name="Hahn C."/>
            <person name="Garcia-Roger E.M."/>
            <person name="Carmona M.J."/>
            <person name="Serra M."/>
            <person name="Gomez A."/>
        </authorList>
    </citation>
    <scope>NUCLEOTIDE SEQUENCE [LARGE SCALE GENOMIC DNA]</scope>
    <source>
        <strain evidence="1">HYR1</strain>
    </source>
</reference>
<organism evidence="1 2">
    <name type="scientific">Brachionus plicatilis</name>
    <name type="common">Marine rotifer</name>
    <name type="synonym">Brachionus muelleri</name>
    <dbReference type="NCBI Taxonomy" id="10195"/>
    <lineage>
        <taxon>Eukaryota</taxon>
        <taxon>Metazoa</taxon>
        <taxon>Spiralia</taxon>
        <taxon>Gnathifera</taxon>
        <taxon>Rotifera</taxon>
        <taxon>Eurotatoria</taxon>
        <taxon>Monogononta</taxon>
        <taxon>Pseudotrocha</taxon>
        <taxon>Ploima</taxon>
        <taxon>Brachionidae</taxon>
        <taxon>Brachionus</taxon>
    </lineage>
</organism>
<proteinExistence type="predicted"/>
<comment type="caution">
    <text evidence="1">The sequence shown here is derived from an EMBL/GenBank/DDBJ whole genome shotgun (WGS) entry which is preliminary data.</text>
</comment>